<comment type="caution">
    <text evidence="2">The sequence shown here is derived from an EMBL/GenBank/DDBJ whole genome shotgun (WGS) entry which is preliminary data.</text>
</comment>
<organism evidence="2 3">
    <name type="scientific">Pseudonocardia sediminis</name>
    <dbReference type="NCBI Taxonomy" id="1397368"/>
    <lineage>
        <taxon>Bacteria</taxon>
        <taxon>Bacillati</taxon>
        <taxon>Actinomycetota</taxon>
        <taxon>Actinomycetes</taxon>
        <taxon>Pseudonocardiales</taxon>
        <taxon>Pseudonocardiaceae</taxon>
        <taxon>Pseudonocardia</taxon>
    </lineage>
</organism>
<evidence type="ECO:0000313" key="2">
    <source>
        <dbReference type="EMBL" id="RZT87826.1"/>
    </source>
</evidence>
<sequence length="223" mass="25168">MGRPDQQPPHRPEEPRSVALLGARRALREAEGENVGLRERVAELESLLRSNDQRAHRETGALRHQVGQLRQENLGLRNRDALAYEQETEKAAAQLAQVRTTLAGATESVRTEHLRARDVAERSRSVLAEAVSVADRIVTAARANAIERERTVDVELVERRARIADLDKQIVVTEDLAMLQEAGIYEFRHRLEDAVAYKSRLEQLKDRYKSLQRKEEAVLAASG</sequence>
<keyword evidence="1" id="KW-0175">Coiled coil</keyword>
<gene>
    <name evidence="2" type="ORF">EV383_4753</name>
</gene>
<dbReference type="OrthoDB" id="9811665at2"/>
<accession>A0A4Q7V0K4</accession>
<dbReference type="AlphaFoldDB" id="A0A4Q7V0K4"/>
<keyword evidence="3" id="KW-1185">Reference proteome</keyword>
<dbReference type="RefSeq" id="WP_130291921.1">
    <property type="nucleotide sequence ID" value="NZ_SHKL01000001.1"/>
</dbReference>
<protein>
    <submittedName>
        <fullName evidence="2">Uncharacterized protein</fullName>
    </submittedName>
</protein>
<feature type="coiled-coil region" evidence="1">
    <location>
        <begin position="194"/>
        <end position="221"/>
    </location>
</feature>
<reference evidence="2 3" key="1">
    <citation type="submission" date="2019-02" db="EMBL/GenBank/DDBJ databases">
        <title>Sequencing the genomes of 1000 actinobacteria strains.</title>
        <authorList>
            <person name="Klenk H.-P."/>
        </authorList>
    </citation>
    <scope>NUCLEOTIDE SEQUENCE [LARGE SCALE GENOMIC DNA]</scope>
    <source>
        <strain evidence="2 3">DSM 45779</strain>
    </source>
</reference>
<name>A0A4Q7V0K4_PSEST</name>
<dbReference type="EMBL" id="SHKL01000001">
    <property type="protein sequence ID" value="RZT87826.1"/>
    <property type="molecule type" value="Genomic_DNA"/>
</dbReference>
<dbReference type="Proteomes" id="UP000291591">
    <property type="component" value="Unassembled WGS sequence"/>
</dbReference>
<evidence type="ECO:0000313" key="3">
    <source>
        <dbReference type="Proteomes" id="UP000291591"/>
    </source>
</evidence>
<feature type="coiled-coil region" evidence="1">
    <location>
        <begin position="20"/>
        <end position="47"/>
    </location>
</feature>
<evidence type="ECO:0000256" key="1">
    <source>
        <dbReference type="SAM" id="Coils"/>
    </source>
</evidence>
<proteinExistence type="predicted"/>